<dbReference type="AlphaFoldDB" id="A0A9W5TTY3"/>
<feature type="active site" description="Proton acceptor" evidence="15">
    <location>
        <position position="71"/>
    </location>
</feature>
<feature type="binding site" evidence="17">
    <location>
        <begin position="96"/>
        <end position="97"/>
    </location>
    <ligand>
        <name>ATP</name>
        <dbReference type="ChEBI" id="CHEBI:30616"/>
    </ligand>
</feature>
<dbReference type="Pfam" id="PF01219">
    <property type="entry name" value="DAGK_prokar"/>
    <property type="match status" value="1"/>
</dbReference>
<evidence type="ECO:0000256" key="1">
    <source>
        <dbReference type="ARBA" id="ARBA00004651"/>
    </source>
</evidence>
<evidence type="ECO:0000256" key="5">
    <source>
        <dbReference type="ARBA" id="ARBA00022679"/>
    </source>
</evidence>
<comment type="similarity">
    <text evidence="2">Belongs to the bacterial diacylglycerol kinase family.</text>
</comment>
<feature type="transmembrane region" description="Helical" evidence="19">
    <location>
        <begin position="33"/>
        <end position="51"/>
    </location>
</feature>
<evidence type="ECO:0000256" key="8">
    <source>
        <dbReference type="ARBA" id="ARBA00022777"/>
    </source>
</evidence>
<reference evidence="20" key="1">
    <citation type="journal article" date="2014" name="Int. J. Syst. Evol. Microbiol.">
        <title>Complete genome sequence of Corynebacterium casei LMG S-19264T (=DSM 44701T), isolated from a smear-ripened cheese.</title>
        <authorList>
            <consortium name="US DOE Joint Genome Institute (JGI-PGF)"/>
            <person name="Walter F."/>
            <person name="Albersmeier A."/>
            <person name="Kalinowski J."/>
            <person name="Ruckert C."/>
        </authorList>
    </citation>
    <scope>NUCLEOTIDE SEQUENCE</scope>
    <source>
        <strain evidence="20">CGMCC 1.15454</strain>
    </source>
</reference>
<evidence type="ECO:0000256" key="12">
    <source>
        <dbReference type="ARBA" id="ARBA00023136"/>
    </source>
</evidence>
<keyword evidence="11" id="KW-0443">Lipid metabolism</keyword>
<keyword evidence="8 20" id="KW-0418">Kinase</keyword>
<keyword evidence="4" id="KW-0444">Lipid biosynthesis</keyword>
<feature type="binding site" evidence="17">
    <location>
        <position position="30"/>
    </location>
    <ligand>
        <name>ATP</name>
        <dbReference type="ChEBI" id="CHEBI:30616"/>
    </ligand>
</feature>
<comment type="caution">
    <text evidence="20">The sequence shown here is derived from an EMBL/GenBank/DDBJ whole genome shotgun (WGS) entry which is preliminary data.</text>
</comment>
<gene>
    <name evidence="20" type="primary">dgkA</name>
    <name evidence="20" type="ORF">GCM10011409_03010</name>
</gene>
<evidence type="ECO:0000256" key="3">
    <source>
        <dbReference type="ARBA" id="ARBA00022475"/>
    </source>
</evidence>
<evidence type="ECO:0000256" key="17">
    <source>
        <dbReference type="PIRSR" id="PIRSR600829-3"/>
    </source>
</evidence>
<comment type="subcellular location">
    <subcellularLocation>
        <location evidence="1">Cell membrane</location>
        <topology evidence="1">Multi-pass membrane protein</topology>
    </subcellularLocation>
</comment>
<evidence type="ECO:0000313" key="21">
    <source>
        <dbReference type="Proteomes" id="UP000621492"/>
    </source>
</evidence>
<dbReference type="GO" id="GO:0008654">
    <property type="term" value="P:phospholipid biosynthetic process"/>
    <property type="evidence" value="ECO:0007669"/>
    <property type="project" value="UniProtKB-KW"/>
</dbReference>
<protein>
    <submittedName>
        <fullName evidence="20">Undecaprenol kinase</fullName>
    </submittedName>
</protein>
<keyword evidence="18" id="KW-0479">Metal-binding</keyword>
<dbReference type="PANTHER" id="PTHR34299:SF1">
    <property type="entry name" value="DIACYLGLYCEROL KINASE"/>
    <property type="match status" value="1"/>
</dbReference>
<feature type="transmembrane region" description="Helical" evidence="19">
    <location>
        <begin position="57"/>
        <end position="77"/>
    </location>
</feature>
<feature type="binding site" evidence="16">
    <location>
        <position position="71"/>
    </location>
    <ligand>
        <name>substrate</name>
    </ligand>
</feature>
<evidence type="ECO:0000256" key="7">
    <source>
        <dbReference type="ARBA" id="ARBA00022741"/>
    </source>
</evidence>
<reference evidence="20" key="2">
    <citation type="submission" date="2020-09" db="EMBL/GenBank/DDBJ databases">
        <authorList>
            <person name="Sun Q."/>
            <person name="Zhou Y."/>
        </authorList>
    </citation>
    <scope>NUCLEOTIDE SEQUENCE</scope>
    <source>
        <strain evidence="20">CGMCC 1.15454</strain>
    </source>
</reference>
<evidence type="ECO:0000256" key="11">
    <source>
        <dbReference type="ARBA" id="ARBA00023098"/>
    </source>
</evidence>
<name>A0A9W5TTY3_9BACI</name>
<keyword evidence="13" id="KW-0594">Phospholipid biosynthesis</keyword>
<accession>A0A9W5TTY3</accession>
<dbReference type="GO" id="GO:0005886">
    <property type="term" value="C:plasma membrane"/>
    <property type="evidence" value="ECO:0007669"/>
    <property type="project" value="UniProtKB-SubCell"/>
</dbReference>
<organism evidence="20 21">
    <name type="scientific">Lentibacillus populi</name>
    <dbReference type="NCBI Taxonomy" id="1827502"/>
    <lineage>
        <taxon>Bacteria</taxon>
        <taxon>Bacillati</taxon>
        <taxon>Bacillota</taxon>
        <taxon>Bacilli</taxon>
        <taxon>Bacillales</taxon>
        <taxon>Bacillaceae</taxon>
        <taxon>Lentibacillus</taxon>
    </lineage>
</organism>
<evidence type="ECO:0000256" key="6">
    <source>
        <dbReference type="ARBA" id="ARBA00022692"/>
    </source>
</evidence>
<dbReference type="PANTHER" id="PTHR34299">
    <property type="entry name" value="DIACYLGLYCEROL KINASE"/>
    <property type="match status" value="1"/>
</dbReference>
<keyword evidence="21" id="KW-1185">Reference proteome</keyword>
<keyword evidence="5" id="KW-0808">Transferase</keyword>
<dbReference type="GO" id="GO:0046872">
    <property type="term" value="F:metal ion binding"/>
    <property type="evidence" value="ECO:0007669"/>
    <property type="project" value="UniProtKB-KW"/>
</dbReference>
<evidence type="ECO:0000256" key="9">
    <source>
        <dbReference type="ARBA" id="ARBA00022840"/>
    </source>
</evidence>
<feature type="binding site" evidence="17">
    <location>
        <begin position="87"/>
        <end position="89"/>
    </location>
    <ligand>
        <name>ATP</name>
        <dbReference type="ChEBI" id="CHEBI:30616"/>
    </ligand>
</feature>
<dbReference type="EMBL" id="BMJD01000001">
    <property type="protein sequence ID" value="GGB29089.1"/>
    <property type="molecule type" value="Genomic_DNA"/>
</dbReference>
<keyword evidence="7 17" id="KW-0547">Nucleotide-binding</keyword>
<evidence type="ECO:0000313" key="20">
    <source>
        <dbReference type="EMBL" id="GGB29089.1"/>
    </source>
</evidence>
<evidence type="ECO:0000256" key="2">
    <source>
        <dbReference type="ARBA" id="ARBA00005967"/>
    </source>
</evidence>
<keyword evidence="6 19" id="KW-0812">Transmembrane</keyword>
<keyword evidence="14" id="KW-1208">Phospholipid metabolism</keyword>
<dbReference type="InterPro" id="IPR036945">
    <property type="entry name" value="DAGK_sf"/>
</dbReference>
<comment type="cofactor">
    <cofactor evidence="18">
        <name>Mg(2+)</name>
        <dbReference type="ChEBI" id="CHEBI:18420"/>
    </cofactor>
    <text evidence="18">Mn(2+), Zn(2+), Cd(2+) and Co(2+) support activity to lesser extents.</text>
</comment>
<keyword evidence="9 17" id="KW-0067">ATP-binding</keyword>
<keyword evidence="10 19" id="KW-1133">Transmembrane helix</keyword>
<keyword evidence="18" id="KW-0460">Magnesium</keyword>
<evidence type="ECO:0000256" key="4">
    <source>
        <dbReference type="ARBA" id="ARBA00022516"/>
    </source>
</evidence>
<feature type="binding site" evidence="18">
    <location>
        <position position="30"/>
    </location>
    <ligand>
        <name>a divalent metal cation</name>
        <dbReference type="ChEBI" id="CHEBI:60240"/>
    </ligand>
</feature>
<dbReference type="InterPro" id="IPR033717">
    <property type="entry name" value="UDPK"/>
</dbReference>
<evidence type="ECO:0000256" key="13">
    <source>
        <dbReference type="ARBA" id="ARBA00023209"/>
    </source>
</evidence>
<dbReference type="GO" id="GO:0005524">
    <property type="term" value="F:ATP binding"/>
    <property type="evidence" value="ECO:0007669"/>
    <property type="project" value="UniProtKB-KW"/>
</dbReference>
<feature type="binding site" evidence="17">
    <location>
        <position position="78"/>
    </location>
    <ligand>
        <name>ATP</name>
        <dbReference type="ChEBI" id="CHEBI:30616"/>
    </ligand>
</feature>
<evidence type="ECO:0000256" key="16">
    <source>
        <dbReference type="PIRSR" id="PIRSR600829-2"/>
    </source>
</evidence>
<feature type="transmembrane region" description="Helical" evidence="19">
    <location>
        <begin position="98"/>
        <end position="119"/>
    </location>
</feature>
<keyword evidence="12 19" id="KW-0472">Membrane</keyword>
<feature type="binding site" evidence="18">
    <location>
        <position position="78"/>
    </location>
    <ligand>
        <name>a divalent metal cation</name>
        <dbReference type="ChEBI" id="CHEBI:60240"/>
    </ligand>
</feature>
<evidence type="ECO:0000256" key="10">
    <source>
        <dbReference type="ARBA" id="ARBA00022989"/>
    </source>
</evidence>
<dbReference type="Gene3D" id="1.10.287.3610">
    <property type="match status" value="1"/>
</dbReference>
<dbReference type="Proteomes" id="UP000621492">
    <property type="component" value="Unassembled WGS sequence"/>
</dbReference>
<dbReference type="GO" id="GO:0016301">
    <property type="term" value="F:kinase activity"/>
    <property type="evidence" value="ECO:0007669"/>
    <property type="project" value="UniProtKB-KW"/>
</dbReference>
<evidence type="ECO:0000256" key="15">
    <source>
        <dbReference type="PIRSR" id="PIRSR600829-1"/>
    </source>
</evidence>
<evidence type="ECO:0000256" key="14">
    <source>
        <dbReference type="ARBA" id="ARBA00023264"/>
    </source>
</evidence>
<evidence type="ECO:0000256" key="18">
    <source>
        <dbReference type="PIRSR" id="PIRSR600829-4"/>
    </source>
</evidence>
<sequence length="126" mass="14207">MRSDSNDKRKKRGIGLKFAWNGFWEVLKHERNFQIHLIVGIIIICAGFFLQLTAGEWVMIVLVIGFVLTAEMINTTIEKLINYLKPEIHPEAKTIKDIAAATVLIAAVIAVIIGFIVFLPKLYSLL</sequence>
<keyword evidence="3" id="KW-1003">Cell membrane</keyword>
<dbReference type="RefSeq" id="WP_088050675.1">
    <property type="nucleotide sequence ID" value="NZ_BMJD01000001.1"/>
</dbReference>
<evidence type="ECO:0000256" key="19">
    <source>
        <dbReference type="SAM" id="Phobius"/>
    </source>
</evidence>
<proteinExistence type="inferred from homology"/>
<dbReference type="InterPro" id="IPR000829">
    <property type="entry name" value="DAGK"/>
</dbReference>
<dbReference type="CDD" id="cd14265">
    <property type="entry name" value="UDPK_IM_like"/>
    <property type="match status" value="1"/>
</dbReference>